<feature type="transmembrane region" description="Helical" evidence="7">
    <location>
        <begin position="321"/>
        <end position="341"/>
    </location>
</feature>
<keyword evidence="5 7" id="KW-1133">Transmembrane helix</keyword>
<feature type="transmembrane region" description="Helical" evidence="7">
    <location>
        <begin position="231"/>
        <end position="256"/>
    </location>
</feature>
<dbReference type="Proteomes" id="UP001205337">
    <property type="component" value="Unassembled WGS sequence"/>
</dbReference>
<dbReference type="InterPro" id="IPR011701">
    <property type="entry name" value="MFS"/>
</dbReference>
<evidence type="ECO:0000256" key="6">
    <source>
        <dbReference type="ARBA" id="ARBA00023136"/>
    </source>
</evidence>
<feature type="transmembrane region" description="Helical" evidence="7">
    <location>
        <begin position="262"/>
        <end position="283"/>
    </location>
</feature>
<accession>A0ABT1ZEP2</accession>
<sequence>MSSTTRTRPPLRIRIRETFSDPVLRALTLATLISTVGRGISLTLVVLYLSLVARLPAEQVALVFVVGSAVGLVASYLGGHLADSVSARAMLVGGVVIAGLALASYALVTELWQAIVAEIVISIALGTNGTVRSAIIARAFTAEARVSSRAVLRTVTNIGITAGTGVGAVALALGSDEAYRVILVVGGVAYAASAVLLLRLPARVDAPRPVAPGEGEPPAERGRSPWRDPRYLLFSILAAVFAIQFVLLNMGIPLWVAHDTVAPTWVVSVLFVVNTVLVIALQVPLSRGTHDFRRAGTVTAIAGVLMAFGCLLYGAAGGASLLAAVLLLAAAAVLHAVSEVLSQAGAWGLSFELADPRRPGAYQGMAGMAFGVASMVGPVVITATALTLGFLGWVILAVMFLAAAFGVAAIAFRAARSSRPVPDASTP</sequence>
<evidence type="ECO:0000256" key="3">
    <source>
        <dbReference type="ARBA" id="ARBA00022475"/>
    </source>
</evidence>
<protein>
    <submittedName>
        <fullName evidence="9">MFS transporter</fullName>
    </submittedName>
</protein>
<gene>
    <name evidence="9" type="ORF">NUH29_06180</name>
</gene>
<feature type="domain" description="Major facilitator superfamily (MFS) profile" evidence="8">
    <location>
        <begin position="1"/>
        <end position="204"/>
    </location>
</feature>
<name>A0ABT1ZEP2_9MICO</name>
<dbReference type="PANTHER" id="PTHR23517">
    <property type="entry name" value="RESISTANCE PROTEIN MDTM, PUTATIVE-RELATED-RELATED"/>
    <property type="match status" value="1"/>
</dbReference>
<keyword evidence="6 7" id="KW-0472">Membrane</keyword>
<keyword evidence="2" id="KW-0813">Transport</keyword>
<feature type="transmembrane region" description="Helical" evidence="7">
    <location>
        <begin position="179"/>
        <end position="198"/>
    </location>
</feature>
<dbReference type="EMBL" id="JANTHX010000005">
    <property type="protein sequence ID" value="MCS0499135.1"/>
    <property type="molecule type" value="Genomic_DNA"/>
</dbReference>
<dbReference type="InterPro" id="IPR036259">
    <property type="entry name" value="MFS_trans_sf"/>
</dbReference>
<feature type="transmembrane region" description="Helical" evidence="7">
    <location>
        <begin position="114"/>
        <end position="131"/>
    </location>
</feature>
<dbReference type="RefSeq" id="WP_258798153.1">
    <property type="nucleotide sequence ID" value="NZ_JANTHX010000005.1"/>
</dbReference>
<dbReference type="PROSITE" id="PS50850">
    <property type="entry name" value="MFS"/>
    <property type="match status" value="1"/>
</dbReference>
<dbReference type="Gene3D" id="1.20.1250.20">
    <property type="entry name" value="MFS general substrate transporter like domains"/>
    <property type="match status" value="1"/>
</dbReference>
<evidence type="ECO:0000256" key="4">
    <source>
        <dbReference type="ARBA" id="ARBA00022692"/>
    </source>
</evidence>
<dbReference type="InterPro" id="IPR020846">
    <property type="entry name" value="MFS_dom"/>
</dbReference>
<keyword evidence="4 7" id="KW-0812">Transmembrane</keyword>
<reference evidence="9 10" key="1">
    <citation type="submission" date="2022-08" db="EMBL/GenBank/DDBJ databases">
        <authorList>
            <person name="Li F."/>
        </authorList>
    </citation>
    <scope>NUCLEOTIDE SEQUENCE [LARGE SCALE GENOMIC DNA]</scope>
    <source>
        <strain evidence="9 10">10F1B-8-1</strain>
    </source>
</reference>
<feature type="transmembrane region" description="Helical" evidence="7">
    <location>
        <begin position="89"/>
        <end position="108"/>
    </location>
</feature>
<proteinExistence type="predicted"/>
<dbReference type="Pfam" id="PF07690">
    <property type="entry name" value="MFS_1"/>
    <property type="match status" value="1"/>
</dbReference>
<evidence type="ECO:0000313" key="9">
    <source>
        <dbReference type="EMBL" id="MCS0499135.1"/>
    </source>
</evidence>
<dbReference type="SUPFAM" id="SSF103473">
    <property type="entry name" value="MFS general substrate transporter"/>
    <property type="match status" value="1"/>
</dbReference>
<keyword evidence="3" id="KW-1003">Cell membrane</keyword>
<dbReference type="InterPro" id="IPR050171">
    <property type="entry name" value="MFS_Transporters"/>
</dbReference>
<feature type="transmembrane region" description="Helical" evidence="7">
    <location>
        <begin position="362"/>
        <end position="384"/>
    </location>
</feature>
<evidence type="ECO:0000256" key="7">
    <source>
        <dbReference type="SAM" id="Phobius"/>
    </source>
</evidence>
<evidence type="ECO:0000259" key="8">
    <source>
        <dbReference type="PROSITE" id="PS50850"/>
    </source>
</evidence>
<organism evidence="9 10">
    <name type="scientific">Protaetiibacter mangrovi</name>
    <dbReference type="NCBI Taxonomy" id="2970926"/>
    <lineage>
        <taxon>Bacteria</taxon>
        <taxon>Bacillati</taxon>
        <taxon>Actinomycetota</taxon>
        <taxon>Actinomycetes</taxon>
        <taxon>Micrococcales</taxon>
        <taxon>Microbacteriaceae</taxon>
        <taxon>Protaetiibacter</taxon>
    </lineage>
</organism>
<evidence type="ECO:0000256" key="1">
    <source>
        <dbReference type="ARBA" id="ARBA00004651"/>
    </source>
</evidence>
<evidence type="ECO:0000313" key="10">
    <source>
        <dbReference type="Proteomes" id="UP001205337"/>
    </source>
</evidence>
<feature type="transmembrane region" description="Helical" evidence="7">
    <location>
        <begin position="151"/>
        <end position="173"/>
    </location>
</feature>
<feature type="transmembrane region" description="Helical" evidence="7">
    <location>
        <begin position="390"/>
        <end position="412"/>
    </location>
</feature>
<keyword evidence="10" id="KW-1185">Reference proteome</keyword>
<feature type="transmembrane region" description="Helical" evidence="7">
    <location>
        <begin position="295"/>
        <end position="315"/>
    </location>
</feature>
<comment type="subcellular location">
    <subcellularLocation>
        <location evidence="1">Cell membrane</location>
        <topology evidence="1">Multi-pass membrane protein</topology>
    </subcellularLocation>
</comment>
<dbReference type="PANTHER" id="PTHR23517:SF2">
    <property type="entry name" value="MULTIDRUG RESISTANCE PROTEIN MDTH"/>
    <property type="match status" value="1"/>
</dbReference>
<feature type="transmembrane region" description="Helical" evidence="7">
    <location>
        <begin position="23"/>
        <end position="48"/>
    </location>
</feature>
<feature type="transmembrane region" description="Helical" evidence="7">
    <location>
        <begin position="60"/>
        <end position="77"/>
    </location>
</feature>
<evidence type="ECO:0000256" key="5">
    <source>
        <dbReference type="ARBA" id="ARBA00022989"/>
    </source>
</evidence>
<comment type="caution">
    <text evidence="9">The sequence shown here is derived from an EMBL/GenBank/DDBJ whole genome shotgun (WGS) entry which is preliminary data.</text>
</comment>
<evidence type="ECO:0000256" key="2">
    <source>
        <dbReference type="ARBA" id="ARBA00022448"/>
    </source>
</evidence>